<sequence length="211" mass="24012">MQITRKHIFRINDMNLITVLNECIIGHKRRMKKVCLEVPAFLGDGCVIEARNVGAYFSVGNNSIIKRTAKIGRYTTIGAFCNIGATSVEHNIYFSNSVVFQKGELPWCALKIKMDENNKIETKLREDIEIGNDVWIGDNVIVLEGSLIGDGCIILPGTVVKGNVEPYSIVEGNPAKVIGKRFDEEIIRKMQEIKWWEYSEKNLNFIQKKYR</sequence>
<reference evidence="1 2" key="1">
    <citation type="submission" date="2009-02" db="EMBL/GenBank/DDBJ databases">
        <authorList>
            <person name="Fulton L."/>
            <person name="Clifton S."/>
            <person name="Fulton B."/>
            <person name="Xu J."/>
            <person name="Minx P."/>
            <person name="Pepin K.H."/>
            <person name="Johnson M."/>
            <person name="Bhonagiri V."/>
            <person name="Nash W.E."/>
            <person name="Mardis E.R."/>
            <person name="Wilson R.K."/>
        </authorList>
    </citation>
    <scope>NUCLEOTIDE SEQUENCE [LARGE SCALE GENOMIC DNA]</scope>
    <source>
        <strain evidence="1 2">DSM 16841</strain>
    </source>
</reference>
<dbReference type="eggNOG" id="COG0110">
    <property type="taxonomic scope" value="Bacteria"/>
</dbReference>
<dbReference type="EMBL" id="ACFY01000153">
    <property type="protein sequence ID" value="EEG92493.1"/>
    <property type="molecule type" value="Genomic_DNA"/>
</dbReference>
<dbReference type="RefSeq" id="WP_007889800.1">
    <property type="nucleotide sequence ID" value="NZ_ACFY01000153.1"/>
</dbReference>
<dbReference type="Pfam" id="PF00132">
    <property type="entry name" value="Hexapep"/>
    <property type="match status" value="1"/>
</dbReference>
<name>C0FY07_9FIRM</name>
<dbReference type="InterPro" id="IPR001451">
    <property type="entry name" value="Hexapep"/>
</dbReference>
<dbReference type="InterPro" id="IPR050179">
    <property type="entry name" value="Trans_hexapeptide_repeat"/>
</dbReference>
<proteinExistence type="predicted"/>
<dbReference type="InterPro" id="IPR011004">
    <property type="entry name" value="Trimer_LpxA-like_sf"/>
</dbReference>
<accession>C0FY07</accession>
<dbReference type="GO" id="GO:0016740">
    <property type="term" value="F:transferase activity"/>
    <property type="evidence" value="ECO:0007669"/>
    <property type="project" value="UniProtKB-KW"/>
</dbReference>
<dbReference type="CDD" id="cd03349">
    <property type="entry name" value="LbH_XAT"/>
    <property type="match status" value="1"/>
</dbReference>
<reference evidence="1 2" key="2">
    <citation type="submission" date="2009-03" db="EMBL/GenBank/DDBJ databases">
        <title>Draft genome sequence of Roseburia inulinivorans (DSM 16841).</title>
        <authorList>
            <person name="Sudarsanam P."/>
            <person name="Ley R."/>
            <person name="Guruge J."/>
            <person name="Turnbaugh P.J."/>
            <person name="Mahowald M."/>
            <person name="Liep D."/>
            <person name="Gordon J."/>
        </authorList>
    </citation>
    <scope>NUCLEOTIDE SEQUENCE [LARGE SCALE GENOMIC DNA]</scope>
    <source>
        <strain evidence="1 2">DSM 16841</strain>
    </source>
</reference>
<dbReference type="PANTHER" id="PTHR43300:SF11">
    <property type="entry name" value="ACETYLTRANSFERASE RV3034C-RELATED"/>
    <property type="match status" value="1"/>
</dbReference>
<protein>
    <submittedName>
        <fullName evidence="1">Bacterial transferase hexapeptide repeat protein</fullName>
    </submittedName>
</protein>
<gene>
    <name evidence="1" type="ORF">ROSEINA2194_03646</name>
</gene>
<organism evidence="1 2">
    <name type="scientific">Roseburia inulinivorans DSM 16841</name>
    <dbReference type="NCBI Taxonomy" id="622312"/>
    <lineage>
        <taxon>Bacteria</taxon>
        <taxon>Bacillati</taxon>
        <taxon>Bacillota</taxon>
        <taxon>Clostridia</taxon>
        <taxon>Lachnospirales</taxon>
        <taxon>Lachnospiraceae</taxon>
        <taxon>Roseburia</taxon>
    </lineage>
</organism>
<evidence type="ECO:0000313" key="2">
    <source>
        <dbReference type="Proteomes" id="UP000003561"/>
    </source>
</evidence>
<evidence type="ECO:0000313" key="1">
    <source>
        <dbReference type="EMBL" id="EEG92493.1"/>
    </source>
</evidence>
<dbReference type="SUPFAM" id="SSF51161">
    <property type="entry name" value="Trimeric LpxA-like enzymes"/>
    <property type="match status" value="1"/>
</dbReference>
<comment type="caution">
    <text evidence="1">The sequence shown here is derived from an EMBL/GenBank/DDBJ whole genome shotgun (WGS) entry which is preliminary data.</text>
</comment>
<keyword evidence="1" id="KW-0808">Transferase</keyword>
<dbReference type="AlphaFoldDB" id="C0FY07"/>
<dbReference type="Gene3D" id="2.160.10.10">
    <property type="entry name" value="Hexapeptide repeat proteins"/>
    <property type="match status" value="1"/>
</dbReference>
<dbReference type="Proteomes" id="UP000003561">
    <property type="component" value="Unassembled WGS sequence"/>
</dbReference>
<dbReference type="PANTHER" id="PTHR43300">
    <property type="entry name" value="ACETYLTRANSFERASE"/>
    <property type="match status" value="1"/>
</dbReference>